<evidence type="ECO:0000256" key="3">
    <source>
        <dbReference type="ARBA" id="ARBA00023163"/>
    </source>
</evidence>
<dbReference type="PROSITE" id="PS50995">
    <property type="entry name" value="HTH_MARR_2"/>
    <property type="match status" value="1"/>
</dbReference>
<dbReference type="PANTHER" id="PTHR33164">
    <property type="entry name" value="TRANSCRIPTIONAL REGULATOR, MARR FAMILY"/>
    <property type="match status" value="1"/>
</dbReference>
<feature type="compositionally biased region" description="Basic and acidic residues" evidence="4">
    <location>
        <begin position="1"/>
        <end position="15"/>
    </location>
</feature>
<evidence type="ECO:0000259" key="5">
    <source>
        <dbReference type="PROSITE" id="PS50995"/>
    </source>
</evidence>
<accession>A0AAC9KE02</accession>
<dbReference type="Pfam" id="PF12802">
    <property type="entry name" value="MarR_2"/>
    <property type="match status" value="1"/>
</dbReference>
<dbReference type="AlphaFoldDB" id="A0AAC9KE02"/>
<feature type="domain" description="HTH marR-type" evidence="5">
    <location>
        <begin position="96"/>
        <end position="228"/>
    </location>
</feature>
<dbReference type="SUPFAM" id="SSF46785">
    <property type="entry name" value="Winged helix' DNA-binding domain"/>
    <property type="match status" value="1"/>
</dbReference>
<dbReference type="InterPro" id="IPR000835">
    <property type="entry name" value="HTH_MarR-typ"/>
</dbReference>
<keyword evidence="2" id="KW-0238">DNA-binding</keyword>
<name>A0AAC9KE02_9PROT</name>
<evidence type="ECO:0000313" key="6">
    <source>
        <dbReference type="EMBL" id="APH55402.1"/>
    </source>
</evidence>
<gene>
    <name evidence="6" type="ORF">GbCGDNIH9_2082</name>
</gene>
<dbReference type="EMBL" id="CP018191">
    <property type="protein sequence ID" value="APH55402.1"/>
    <property type="molecule type" value="Genomic_DNA"/>
</dbReference>
<keyword evidence="3" id="KW-0804">Transcription</keyword>
<dbReference type="GO" id="GO:0006950">
    <property type="term" value="P:response to stress"/>
    <property type="evidence" value="ECO:0007669"/>
    <property type="project" value="TreeGrafter"/>
</dbReference>
<evidence type="ECO:0000256" key="4">
    <source>
        <dbReference type="SAM" id="MobiDB-lite"/>
    </source>
</evidence>
<dbReference type="GO" id="GO:0003700">
    <property type="term" value="F:DNA-binding transcription factor activity"/>
    <property type="evidence" value="ECO:0007669"/>
    <property type="project" value="InterPro"/>
</dbReference>
<dbReference type="InterPro" id="IPR036390">
    <property type="entry name" value="WH_DNA-bd_sf"/>
</dbReference>
<evidence type="ECO:0000256" key="2">
    <source>
        <dbReference type="ARBA" id="ARBA00023125"/>
    </source>
</evidence>
<dbReference type="SMART" id="SM00347">
    <property type="entry name" value="HTH_MARR"/>
    <property type="match status" value="1"/>
</dbReference>
<feature type="region of interest" description="Disordered" evidence="4">
    <location>
        <begin position="235"/>
        <end position="261"/>
    </location>
</feature>
<protein>
    <submittedName>
        <fullName evidence="6">Transcriptional regulator, MarR family</fullName>
    </submittedName>
</protein>
<feature type="compositionally biased region" description="Polar residues" evidence="4">
    <location>
        <begin position="249"/>
        <end position="261"/>
    </location>
</feature>
<dbReference type="Proteomes" id="UP000182373">
    <property type="component" value="Chromosome"/>
</dbReference>
<reference evidence="7" key="1">
    <citation type="submission" date="2016-11" db="EMBL/GenBank/DDBJ databases">
        <title>Comparative genomic and phenotypic analysis of Granulibacter bethesdensis clinical isolates from patients with chronic granulomatous disease.</title>
        <authorList>
            <person name="Zarember K.A."/>
            <person name="Porcella S.F."/>
            <person name="Chu J."/>
            <person name="Ding L."/>
            <person name="Dahlstrom E."/>
            <person name="Barbian K."/>
            <person name="Martens C."/>
            <person name="Sykora L."/>
            <person name="Kramer S."/>
            <person name="Pettinato A.M."/>
            <person name="Hong H."/>
            <person name="Wald G."/>
            <person name="Berg L.J."/>
            <person name="Rogge L.S."/>
            <person name="Greenberg D.E."/>
            <person name="Falcone E.L."/>
            <person name="Neves J.F."/>
            <person name="Simoes M.J."/>
            <person name="Casal M."/>
            <person name="Rodriguez-Lopez F.C."/>
            <person name="Zelazny A."/>
            <person name="Gallin J.I."/>
            <person name="Holland S.M."/>
        </authorList>
    </citation>
    <scope>NUCLEOTIDE SEQUENCE [LARGE SCALE GENOMIC DNA]</scope>
    <source>
        <strain evidence="7">NIH9.1</strain>
    </source>
</reference>
<dbReference type="InterPro" id="IPR039422">
    <property type="entry name" value="MarR/SlyA-like"/>
</dbReference>
<organism evidence="6 7">
    <name type="scientific">Granulibacter bethesdensis</name>
    <dbReference type="NCBI Taxonomy" id="364410"/>
    <lineage>
        <taxon>Bacteria</taxon>
        <taxon>Pseudomonadati</taxon>
        <taxon>Pseudomonadota</taxon>
        <taxon>Alphaproteobacteria</taxon>
        <taxon>Acetobacterales</taxon>
        <taxon>Acetobacteraceae</taxon>
        <taxon>Granulibacter</taxon>
    </lineage>
</organism>
<dbReference type="Gene3D" id="1.10.10.10">
    <property type="entry name" value="Winged helix-like DNA-binding domain superfamily/Winged helix DNA-binding domain"/>
    <property type="match status" value="1"/>
</dbReference>
<sequence>MRRPERACQRGDSHQWKMPIRQLPPEQAHHPLPATSTKTISRARIAEQRGNNVFVSNHACRFSAFRHDRRLYLEISPDFSHKQRMRCENPDPSELNLDLLLLLNDVARLLRIAADKRARLHDMTRAQWIMLLWLDQMPGISQKHLAEKLEVEPITVARLVDRLEQRGMVERRPDPADRRIWRLHLLPAARPLISDINAGRAEILQLATRDLDPSLLEPMQTGLMRMKHTLCSELRPRKRDQDDQDRIQGVSTSSASPSGGE</sequence>
<dbReference type="InterPro" id="IPR036388">
    <property type="entry name" value="WH-like_DNA-bd_sf"/>
</dbReference>
<dbReference type="PRINTS" id="PR00598">
    <property type="entry name" value="HTHMARR"/>
</dbReference>
<keyword evidence="1" id="KW-0805">Transcription regulation</keyword>
<dbReference type="PANTHER" id="PTHR33164:SF64">
    <property type="entry name" value="TRANSCRIPTIONAL REGULATOR SLYA"/>
    <property type="match status" value="1"/>
</dbReference>
<proteinExistence type="predicted"/>
<feature type="region of interest" description="Disordered" evidence="4">
    <location>
        <begin position="1"/>
        <end position="33"/>
    </location>
</feature>
<evidence type="ECO:0000313" key="7">
    <source>
        <dbReference type="Proteomes" id="UP000182373"/>
    </source>
</evidence>
<dbReference type="GO" id="GO:0003677">
    <property type="term" value="F:DNA binding"/>
    <property type="evidence" value="ECO:0007669"/>
    <property type="project" value="UniProtKB-KW"/>
</dbReference>
<evidence type="ECO:0000256" key="1">
    <source>
        <dbReference type="ARBA" id="ARBA00023015"/>
    </source>
</evidence>